<comment type="pathway">
    <text evidence="2">Secondary metabolite biosynthesis; terpenoid biosynthesis.</text>
</comment>
<reference evidence="8" key="1">
    <citation type="submission" date="2022-07" db="EMBL/GenBank/DDBJ databases">
        <authorList>
            <person name="Macas J."/>
            <person name="Novak P."/>
            <person name="Neumann P."/>
        </authorList>
    </citation>
    <scope>NUCLEOTIDE SEQUENCE</scope>
</reference>
<dbReference type="CDD" id="cd00684">
    <property type="entry name" value="Terpene_cyclase_plant_C1"/>
    <property type="match status" value="1"/>
</dbReference>
<dbReference type="SFLD" id="SFLDG01019">
    <property type="entry name" value="Terpene_Cyclase_Like_1_C_Termi"/>
    <property type="match status" value="1"/>
</dbReference>
<evidence type="ECO:0000313" key="8">
    <source>
        <dbReference type="EMBL" id="CAH9107730.1"/>
    </source>
</evidence>
<dbReference type="InterPro" id="IPR008949">
    <property type="entry name" value="Isoprenoid_synthase_dom_sf"/>
</dbReference>
<sequence length="605" mass="69685">MTLLISLPASVCIFHAHGLQTSNRAAAAAQHQRASFSVMCSHATTTTISRRSGNYEPPTWDYANIQSINTNNYTDDEGYVKRRDELKKKVQNMLNNQEMEELEKMELIDELQRLGLAYHFEDEITDALMRSKGCSQKGKDNLYSTALKFRLFRQMRYVLRIILVIGYIRTNAIYAFDGFLEGSGGNFKTDICEDTKGLLNLYEASFLSMEGETTLDLARDFSTKHLKRAAAGNFRTVDPNLRVAVQRALEMPLHWRVPRLEASGNIHLYHAKPNHNPVLLELAKLDFNILQTLHQHELKSVSRWWKSSYIAERLNFVRDRVVENFFWTVGIFNYPGYSNARRIEAKLNCLLCTIDDIYDVYGTLDELQVFTDVIERWSDTTNIGHLPEYMKLSYFAVHNFVNEVAYDVCKEQGILVSGYLRKTWIDLCKAHLQEAKWFHSGYKPTYKEYIENSWISISGALIIVHSFVCVDNPLDEEALHRLSVHYHDIARFPSLVLRLANDKGTSHHEMKRGDTPKALECYMNSAGVSMNDAQENINLQIDEAWKKMNKIGFEDKPFSKRSIEVAMNVARVAQFMYQYGDGHGIKTCETQTRMQSILFEPIPLK</sequence>
<dbReference type="SFLD" id="SFLDS00005">
    <property type="entry name" value="Isoprenoid_Synthase_Type_I"/>
    <property type="match status" value="1"/>
</dbReference>
<evidence type="ECO:0000256" key="1">
    <source>
        <dbReference type="ARBA" id="ARBA00001946"/>
    </source>
</evidence>
<feature type="chain" id="PRO_5040414451" evidence="5">
    <location>
        <begin position="19"/>
        <end position="605"/>
    </location>
</feature>
<feature type="signal peptide" evidence="5">
    <location>
        <begin position="1"/>
        <end position="18"/>
    </location>
</feature>
<keyword evidence="4" id="KW-0460">Magnesium</keyword>
<dbReference type="InterPro" id="IPR001906">
    <property type="entry name" value="Terpene_synth_N"/>
</dbReference>
<evidence type="ECO:0000256" key="3">
    <source>
        <dbReference type="ARBA" id="ARBA00022723"/>
    </source>
</evidence>
<evidence type="ECO:0000256" key="2">
    <source>
        <dbReference type="ARBA" id="ARBA00004721"/>
    </source>
</evidence>
<evidence type="ECO:0000256" key="5">
    <source>
        <dbReference type="SAM" id="SignalP"/>
    </source>
</evidence>
<accession>A0A9P1EJ34</accession>
<name>A0A9P1EJ34_CUSEU</name>
<gene>
    <name evidence="8" type="ORF">CEURO_LOCUS17823</name>
</gene>
<organism evidence="8 9">
    <name type="scientific">Cuscuta europaea</name>
    <name type="common">European dodder</name>
    <dbReference type="NCBI Taxonomy" id="41803"/>
    <lineage>
        <taxon>Eukaryota</taxon>
        <taxon>Viridiplantae</taxon>
        <taxon>Streptophyta</taxon>
        <taxon>Embryophyta</taxon>
        <taxon>Tracheophyta</taxon>
        <taxon>Spermatophyta</taxon>
        <taxon>Magnoliopsida</taxon>
        <taxon>eudicotyledons</taxon>
        <taxon>Gunneridae</taxon>
        <taxon>Pentapetalae</taxon>
        <taxon>asterids</taxon>
        <taxon>lamiids</taxon>
        <taxon>Solanales</taxon>
        <taxon>Convolvulaceae</taxon>
        <taxon>Cuscuteae</taxon>
        <taxon>Cuscuta</taxon>
        <taxon>Cuscuta subgen. Cuscuta</taxon>
    </lineage>
</organism>
<evidence type="ECO:0000259" key="6">
    <source>
        <dbReference type="Pfam" id="PF01397"/>
    </source>
</evidence>
<keyword evidence="5" id="KW-0732">Signal</keyword>
<comment type="caution">
    <text evidence="8">The sequence shown here is derived from an EMBL/GenBank/DDBJ whole genome shotgun (WGS) entry which is preliminary data.</text>
</comment>
<keyword evidence="3" id="KW-0479">Metal-binding</keyword>
<dbReference type="Pfam" id="PF01397">
    <property type="entry name" value="Terpene_synth"/>
    <property type="match status" value="1"/>
</dbReference>
<dbReference type="OrthoDB" id="1936865at2759"/>
<evidence type="ECO:0000313" key="9">
    <source>
        <dbReference type="Proteomes" id="UP001152484"/>
    </source>
</evidence>
<dbReference type="GO" id="GO:0016102">
    <property type="term" value="P:diterpenoid biosynthetic process"/>
    <property type="evidence" value="ECO:0007669"/>
    <property type="project" value="InterPro"/>
</dbReference>
<dbReference type="PANTHER" id="PTHR31225">
    <property type="entry name" value="OS04G0344100 PROTEIN-RELATED"/>
    <property type="match status" value="1"/>
</dbReference>
<protein>
    <submittedName>
        <fullName evidence="8">Uncharacterized protein</fullName>
    </submittedName>
</protein>
<dbReference type="Gene3D" id="1.50.10.130">
    <property type="entry name" value="Terpene synthase, N-terminal domain"/>
    <property type="match status" value="1"/>
</dbReference>
<dbReference type="SUPFAM" id="SSF48576">
    <property type="entry name" value="Terpenoid synthases"/>
    <property type="match status" value="1"/>
</dbReference>
<dbReference type="InterPro" id="IPR044814">
    <property type="entry name" value="Terpene_cyclase_plant_C1"/>
</dbReference>
<feature type="domain" description="Terpene synthase metal-binding" evidence="7">
    <location>
        <begin position="307"/>
        <end position="547"/>
    </location>
</feature>
<dbReference type="EMBL" id="CAMAPE010000051">
    <property type="protein sequence ID" value="CAH9107730.1"/>
    <property type="molecule type" value="Genomic_DNA"/>
</dbReference>
<dbReference type="Gene3D" id="1.10.600.10">
    <property type="entry name" value="Farnesyl Diphosphate Synthase"/>
    <property type="match status" value="1"/>
</dbReference>
<dbReference type="GO" id="GO:0000287">
    <property type="term" value="F:magnesium ion binding"/>
    <property type="evidence" value="ECO:0007669"/>
    <property type="project" value="InterPro"/>
</dbReference>
<dbReference type="SUPFAM" id="SSF48239">
    <property type="entry name" value="Terpenoid cyclases/Protein prenyltransferases"/>
    <property type="match status" value="1"/>
</dbReference>
<dbReference type="InterPro" id="IPR008930">
    <property type="entry name" value="Terpenoid_cyclase/PrenylTrfase"/>
</dbReference>
<comment type="cofactor">
    <cofactor evidence="1">
        <name>Mg(2+)</name>
        <dbReference type="ChEBI" id="CHEBI:18420"/>
    </cofactor>
</comment>
<dbReference type="Pfam" id="PF03936">
    <property type="entry name" value="Terpene_synth_C"/>
    <property type="match status" value="1"/>
</dbReference>
<keyword evidence="9" id="KW-1185">Reference proteome</keyword>
<dbReference type="InterPro" id="IPR005630">
    <property type="entry name" value="Terpene_synthase_metal-bd"/>
</dbReference>
<dbReference type="GO" id="GO:0010333">
    <property type="term" value="F:terpene synthase activity"/>
    <property type="evidence" value="ECO:0007669"/>
    <property type="project" value="InterPro"/>
</dbReference>
<proteinExistence type="predicted"/>
<dbReference type="FunFam" id="1.10.600.10:FF:000007">
    <property type="entry name" value="Isoprene synthase, chloroplastic"/>
    <property type="match status" value="1"/>
</dbReference>
<dbReference type="InterPro" id="IPR050148">
    <property type="entry name" value="Terpene_synthase-like"/>
</dbReference>
<dbReference type="PANTHER" id="PTHR31225:SF9">
    <property type="entry name" value="TERPENE SYNTHASE 10"/>
    <property type="match status" value="1"/>
</dbReference>
<evidence type="ECO:0000259" key="7">
    <source>
        <dbReference type="Pfam" id="PF03936"/>
    </source>
</evidence>
<dbReference type="Proteomes" id="UP001152484">
    <property type="component" value="Unassembled WGS sequence"/>
</dbReference>
<feature type="domain" description="Terpene synthase N-terminal" evidence="6">
    <location>
        <begin position="60"/>
        <end position="249"/>
    </location>
</feature>
<evidence type="ECO:0000256" key="4">
    <source>
        <dbReference type="ARBA" id="ARBA00022842"/>
    </source>
</evidence>
<dbReference type="AlphaFoldDB" id="A0A9P1EJ34"/>
<dbReference type="InterPro" id="IPR036965">
    <property type="entry name" value="Terpene_synth_N_sf"/>
</dbReference>
<dbReference type="InterPro" id="IPR034741">
    <property type="entry name" value="Terpene_cyclase-like_1_C"/>
</dbReference>